<dbReference type="SMR" id="A2FVD2"/>
<dbReference type="PROSITE" id="PS51886">
    <property type="entry name" value="TLDC"/>
    <property type="match status" value="1"/>
</dbReference>
<evidence type="ECO:0000313" key="8">
    <source>
        <dbReference type="Proteomes" id="UP000001542"/>
    </source>
</evidence>
<dbReference type="CDD" id="cd00118">
    <property type="entry name" value="LysM"/>
    <property type="match status" value="1"/>
</dbReference>
<name>A2FVD2_TRIV3</name>
<evidence type="ECO:0000256" key="1">
    <source>
        <dbReference type="ARBA" id="ARBA00004173"/>
    </source>
</evidence>
<gene>
    <name evidence="7" type="ORF">TVAG_147820</name>
</gene>
<dbReference type="InterPro" id="IPR036779">
    <property type="entry name" value="LysM_dom_sf"/>
</dbReference>
<dbReference type="VEuPathDB" id="TrichDB:TVAGG3_0403540"/>
<accession>A2FVD2</accession>
<keyword evidence="3" id="KW-0496">Mitochondrion</keyword>
<dbReference type="InterPro" id="IPR006571">
    <property type="entry name" value="TLDc_dom"/>
</dbReference>
<organism evidence="7 8">
    <name type="scientific">Trichomonas vaginalis (strain ATCC PRA-98 / G3)</name>
    <dbReference type="NCBI Taxonomy" id="412133"/>
    <lineage>
        <taxon>Eukaryota</taxon>
        <taxon>Metamonada</taxon>
        <taxon>Parabasalia</taxon>
        <taxon>Trichomonadida</taxon>
        <taxon>Trichomonadidae</taxon>
        <taxon>Trichomonas</taxon>
    </lineage>
</organism>
<dbReference type="SUPFAM" id="SSF54106">
    <property type="entry name" value="LysM domain"/>
    <property type="match status" value="1"/>
</dbReference>
<evidence type="ECO:0000259" key="6">
    <source>
        <dbReference type="PROSITE" id="PS51886"/>
    </source>
</evidence>
<evidence type="ECO:0000256" key="3">
    <source>
        <dbReference type="ARBA" id="ARBA00023128"/>
    </source>
</evidence>
<dbReference type="PROSITE" id="PS51782">
    <property type="entry name" value="LYSM"/>
    <property type="match status" value="1"/>
</dbReference>
<proteinExistence type="inferred from homology"/>
<dbReference type="VEuPathDB" id="TrichDB:TVAG_147820"/>
<dbReference type="PANTHER" id="PTHR23354">
    <property type="entry name" value="NUCLEOLAR PROTEIN 7/ESTROGEN RECEPTOR COACTIVATOR-RELATED"/>
    <property type="match status" value="1"/>
</dbReference>
<protein>
    <recommendedName>
        <fullName evidence="4">Oxidation resistance protein 1</fullName>
    </recommendedName>
</protein>
<evidence type="ECO:0000259" key="5">
    <source>
        <dbReference type="PROSITE" id="PS51782"/>
    </source>
</evidence>
<dbReference type="Pfam" id="PF01476">
    <property type="entry name" value="LysM"/>
    <property type="match status" value="1"/>
</dbReference>
<dbReference type="AlphaFoldDB" id="A2FVD2"/>
<keyword evidence="8" id="KW-1185">Reference proteome</keyword>
<comment type="subcellular location">
    <subcellularLocation>
        <location evidence="1">Mitochondrion</location>
    </subcellularLocation>
</comment>
<dbReference type="SMART" id="SM00257">
    <property type="entry name" value="LysM"/>
    <property type="match status" value="1"/>
</dbReference>
<dbReference type="Gene3D" id="3.10.350.10">
    <property type="entry name" value="LysM domain"/>
    <property type="match status" value="1"/>
</dbReference>
<comment type="similarity">
    <text evidence="2">Belongs to the OXR1 family.</text>
</comment>
<dbReference type="InParanoid" id="A2FVD2"/>
<dbReference type="EMBL" id="DS114056">
    <property type="protein sequence ID" value="EAX91135.1"/>
    <property type="molecule type" value="Genomic_DNA"/>
</dbReference>
<dbReference type="InterPro" id="IPR018392">
    <property type="entry name" value="LysM"/>
</dbReference>
<feature type="domain" description="LysM" evidence="5">
    <location>
        <begin position="6"/>
        <end position="49"/>
    </location>
</feature>
<evidence type="ECO:0000313" key="7">
    <source>
        <dbReference type="EMBL" id="EAX91135.1"/>
    </source>
</evidence>
<dbReference type="KEGG" id="tva:4748828"/>
<dbReference type="eggNOG" id="KOG2372">
    <property type="taxonomic scope" value="Eukaryota"/>
</dbReference>
<evidence type="ECO:0000256" key="4">
    <source>
        <dbReference type="ARBA" id="ARBA00040604"/>
    </source>
</evidence>
<dbReference type="PANTHER" id="PTHR23354:SF62">
    <property type="entry name" value="MUSTARD, ISOFORM V"/>
    <property type="match status" value="1"/>
</dbReference>
<dbReference type="Pfam" id="PF07534">
    <property type="entry name" value="TLD"/>
    <property type="match status" value="1"/>
</dbReference>
<evidence type="ECO:0000256" key="2">
    <source>
        <dbReference type="ARBA" id="ARBA00009540"/>
    </source>
</evidence>
<reference evidence="7" key="2">
    <citation type="journal article" date="2007" name="Science">
        <title>Draft genome sequence of the sexually transmitted pathogen Trichomonas vaginalis.</title>
        <authorList>
            <person name="Carlton J.M."/>
            <person name="Hirt R.P."/>
            <person name="Silva J.C."/>
            <person name="Delcher A.L."/>
            <person name="Schatz M."/>
            <person name="Zhao Q."/>
            <person name="Wortman J.R."/>
            <person name="Bidwell S.L."/>
            <person name="Alsmark U.C.M."/>
            <person name="Besteiro S."/>
            <person name="Sicheritz-Ponten T."/>
            <person name="Noel C.J."/>
            <person name="Dacks J.B."/>
            <person name="Foster P.G."/>
            <person name="Simillion C."/>
            <person name="Van de Peer Y."/>
            <person name="Miranda-Saavedra D."/>
            <person name="Barton G.J."/>
            <person name="Westrop G.D."/>
            <person name="Mueller S."/>
            <person name="Dessi D."/>
            <person name="Fiori P.L."/>
            <person name="Ren Q."/>
            <person name="Paulsen I."/>
            <person name="Zhang H."/>
            <person name="Bastida-Corcuera F.D."/>
            <person name="Simoes-Barbosa A."/>
            <person name="Brown M.T."/>
            <person name="Hayes R.D."/>
            <person name="Mukherjee M."/>
            <person name="Okumura C.Y."/>
            <person name="Schneider R."/>
            <person name="Smith A.J."/>
            <person name="Vanacova S."/>
            <person name="Villalvazo M."/>
            <person name="Haas B.J."/>
            <person name="Pertea M."/>
            <person name="Feldblyum T.V."/>
            <person name="Utterback T.R."/>
            <person name="Shu C.L."/>
            <person name="Osoegawa K."/>
            <person name="de Jong P.J."/>
            <person name="Hrdy I."/>
            <person name="Horvathova L."/>
            <person name="Zubacova Z."/>
            <person name="Dolezal P."/>
            <person name="Malik S.B."/>
            <person name="Logsdon J.M. Jr."/>
            <person name="Henze K."/>
            <person name="Gupta A."/>
            <person name="Wang C.C."/>
            <person name="Dunne R.L."/>
            <person name="Upcroft J.A."/>
            <person name="Upcroft P."/>
            <person name="White O."/>
            <person name="Salzberg S.L."/>
            <person name="Tang P."/>
            <person name="Chiu C.-H."/>
            <person name="Lee Y.-S."/>
            <person name="Embley T.M."/>
            <person name="Coombs G.H."/>
            <person name="Mottram J.C."/>
            <person name="Tachezy J."/>
            <person name="Fraser-Liggett C.M."/>
            <person name="Johnson P.J."/>
        </authorList>
    </citation>
    <scope>NUCLEOTIDE SEQUENCE [LARGE SCALE GENOMIC DNA]</scope>
    <source>
        <strain evidence="7">G3</strain>
    </source>
</reference>
<dbReference type="Proteomes" id="UP000001542">
    <property type="component" value="Unassembled WGS sequence"/>
</dbReference>
<dbReference type="SMART" id="SM00584">
    <property type="entry name" value="TLDc"/>
    <property type="match status" value="1"/>
</dbReference>
<dbReference type="OrthoDB" id="26679at2759"/>
<dbReference type="RefSeq" id="XP_001304065.1">
    <property type="nucleotide sequence ID" value="XM_001304064.1"/>
</dbReference>
<dbReference type="STRING" id="5722.A2FVD2"/>
<feature type="domain" description="TLDc" evidence="6">
    <location>
        <begin position="225"/>
        <end position="384"/>
    </location>
</feature>
<sequence length="387" mass="43667">MSDQDLTYEVQPNDSLSSISLKFRVTVAWIKLLNPNLDSNIHPGQSIIIMKPEILDECITIKNIKVFPAEANDKGILRCDKVSLRYLPDSSYGKPLVINLLGHLESAIMPHPTFMLTPGFTDPFADNALSLFVISYITDFNTNKFETISFEGLRGDLLKLHHNLLLKAEAAQSAKQFVVPDINSAAAQRRNRTISDLTVEMNAHRNATNKKRNKLRQINVVGSNKILTLQEMEEIRLCLPYQYINAGWKLLFQLSNDGSSYLSFFEKTRNIQPVVLLILTDKKEKIGAYISKGLKVQRNFYGNGETFVFKYHPTFSYYRWTNANQYFVSSSKDEIAIGGGGASALWVDSCFISAISEPCPTFNSPALTSVPHFKIVDCEVWQLSEHI</sequence>
<dbReference type="GO" id="GO:0005739">
    <property type="term" value="C:mitochondrion"/>
    <property type="evidence" value="ECO:0007669"/>
    <property type="project" value="UniProtKB-SubCell"/>
</dbReference>
<reference evidence="7" key="1">
    <citation type="submission" date="2006-10" db="EMBL/GenBank/DDBJ databases">
        <authorList>
            <person name="Amadeo P."/>
            <person name="Zhao Q."/>
            <person name="Wortman J."/>
            <person name="Fraser-Liggett C."/>
            <person name="Carlton J."/>
        </authorList>
    </citation>
    <scope>NUCLEOTIDE SEQUENCE</scope>
    <source>
        <strain evidence="7">G3</strain>
    </source>
</reference>